<sequence>MSDAPDALTHVRADGAVHMVDVSEKQVTARRAVAAASVITRPDVVELIAQGKLPKGEALAVARIAGIMAAKKTSELVPLCHPLPISGADLELRAEGDRVEIRATVKTVGVTGVEMEALTAVSVAALTVYDMIKAVDKGAVITDVRVLEKDGGKSGAWRAV</sequence>
<comment type="similarity">
    <text evidence="6">Belongs to the MoaC family.</text>
</comment>
<organism evidence="8 9">
    <name type="scientific">Gryllotalpicola koreensis</name>
    <dbReference type="NCBI Taxonomy" id="993086"/>
    <lineage>
        <taxon>Bacteria</taxon>
        <taxon>Bacillati</taxon>
        <taxon>Actinomycetota</taxon>
        <taxon>Actinomycetes</taxon>
        <taxon>Micrococcales</taxon>
        <taxon>Microbacteriaceae</taxon>
        <taxon>Gryllotalpicola</taxon>
    </lineage>
</organism>
<evidence type="ECO:0000256" key="2">
    <source>
        <dbReference type="ARBA" id="ARBA00005046"/>
    </source>
</evidence>
<keyword evidence="4 6" id="KW-0501">Molybdenum cofactor biosynthesis</keyword>
<keyword evidence="5 6" id="KW-0456">Lyase</keyword>
<dbReference type="NCBIfam" id="TIGR00581">
    <property type="entry name" value="moaC"/>
    <property type="match status" value="1"/>
</dbReference>
<dbReference type="CDD" id="cd01420">
    <property type="entry name" value="MoaC_PE"/>
    <property type="match status" value="1"/>
</dbReference>
<comment type="pathway">
    <text evidence="2 6">Cofactor biosynthesis; molybdopterin biosynthesis.</text>
</comment>
<comment type="function">
    <text evidence="6">Catalyzes the conversion of (8S)-3',8-cyclo-7,8-dihydroguanosine 5'-triphosphate to cyclic pyranopterin monophosphate (cPMP).</text>
</comment>
<comment type="caution">
    <text evidence="8">The sequence shown here is derived from an EMBL/GenBank/DDBJ whole genome shotgun (WGS) entry which is preliminary data.</text>
</comment>
<dbReference type="InterPro" id="IPR002820">
    <property type="entry name" value="Mopterin_CF_biosynth-C_dom"/>
</dbReference>
<dbReference type="NCBIfam" id="NF006870">
    <property type="entry name" value="PRK09364.1"/>
    <property type="match status" value="1"/>
</dbReference>
<evidence type="ECO:0000259" key="7">
    <source>
        <dbReference type="Pfam" id="PF01967"/>
    </source>
</evidence>
<dbReference type="EMBL" id="BAABBW010000004">
    <property type="protein sequence ID" value="GAA4176822.1"/>
    <property type="molecule type" value="Genomic_DNA"/>
</dbReference>
<dbReference type="RefSeq" id="WP_344754836.1">
    <property type="nucleotide sequence ID" value="NZ_BAABBW010000004.1"/>
</dbReference>
<evidence type="ECO:0000256" key="5">
    <source>
        <dbReference type="ARBA" id="ARBA00023239"/>
    </source>
</evidence>
<feature type="domain" description="Molybdopterin cofactor biosynthesis C (MoaC)" evidence="7">
    <location>
        <begin position="19"/>
        <end position="152"/>
    </location>
</feature>
<comment type="subunit">
    <text evidence="6">Homohexamer; trimer of dimers.</text>
</comment>
<dbReference type="PANTHER" id="PTHR22960">
    <property type="entry name" value="MOLYBDOPTERIN COFACTOR SYNTHESIS PROTEIN A"/>
    <property type="match status" value="1"/>
</dbReference>
<feature type="active site" evidence="6">
    <location>
        <position position="130"/>
    </location>
</feature>
<gene>
    <name evidence="6 8" type="primary">moaC</name>
    <name evidence="8" type="ORF">GCM10022287_24700</name>
</gene>
<keyword evidence="9" id="KW-1185">Reference proteome</keyword>
<comment type="catalytic activity">
    <reaction evidence="1 6">
        <text>(8S)-3',8-cyclo-7,8-dihydroguanosine 5'-triphosphate = cyclic pyranopterin phosphate + diphosphate</text>
        <dbReference type="Rhea" id="RHEA:49580"/>
        <dbReference type="ChEBI" id="CHEBI:33019"/>
        <dbReference type="ChEBI" id="CHEBI:59648"/>
        <dbReference type="ChEBI" id="CHEBI:131766"/>
        <dbReference type="EC" id="4.6.1.17"/>
    </reaction>
</comment>
<dbReference type="InterPro" id="IPR036522">
    <property type="entry name" value="MoaC_sf"/>
</dbReference>
<dbReference type="EC" id="4.6.1.17" evidence="3 6"/>
<accession>A0ABP8A3A6</accession>
<evidence type="ECO:0000256" key="4">
    <source>
        <dbReference type="ARBA" id="ARBA00023150"/>
    </source>
</evidence>
<dbReference type="InterPro" id="IPR023045">
    <property type="entry name" value="MoaC"/>
</dbReference>
<evidence type="ECO:0000313" key="8">
    <source>
        <dbReference type="EMBL" id="GAA4176822.1"/>
    </source>
</evidence>
<evidence type="ECO:0000256" key="3">
    <source>
        <dbReference type="ARBA" id="ARBA00012575"/>
    </source>
</evidence>
<dbReference type="Proteomes" id="UP001501079">
    <property type="component" value="Unassembled WGS sequence"/>
</dbReference>
<evidence type="ECO:0000256" key="1">
    <source>
        <dbReference type="ARBA" id="ARBA00001637"/>
    </source>
</evidence>
<feature type="binding site" evidence="6">
    <location>
        <begin position="115"/>
        <end position="116"/>
    </location>
    <ligand>
        <name>substrate</name>
    </ligand>
</feature>
<proteinExistence type="inferred from homology"/>
<protein>
    <recommendedName>
        <fullName evidence="3 6">Cyclic pyranopterin monophosphate synthase</fullName>
        <ecNumber evidence="3 6">4.6.1.17</ecNumber>
    </recommendedName>
    <alternativeName>
        <fullName evidence="6">Molybdenum cofactor biosynthesis protein C</fullName>
    </alternativeName>
</protein>
<evidence type="ECO:0000313" key="9">
    <source>
        <dbReference type="Proteomes" id="UP001501079"/>
    </source>
</evidence>
<dbReference type="SUPFAM" id="SSF55040">
    <property type="entry name" value="Molybdenum cofactor biosynthesis protein C, MoaC"/>
    <property type="match status" value="1"/>
</dbReference>
<evidence type="ECO:0000256" key="6">
    <source>
        <dbReference type="HAMAP-Rule" id="MF_01224"/>
    </source>
</evidence>
<dbReference type="Pfam" id="PF01967">
    <property type="entry name" value="MoaC"/>
    <property type="match status" value="1"/>
</dbReference>
<name>A0ABP8A3A6_9MICO</name>
<feature type="binding site" evidence="6">
    <location>
        <begin position="79"/>
        <end position="81"/>
    </location>
    <ligand>
        <name>substrate</name>
    </ligand>
</feature>
<dbReference type="HAMAP" id="MF_01224_B">
    <property type="entry name" value="MoaC_B"/>
    <property type="match status" value="1"/>
</dbReference>
<reference evidence="9" key="1">
    <citation type="journal article" date="2019" name="Int. J. Syst. Evol. Microbiol.">
        <title>The Global Catalogue of Microorganisms (GCM) 10K type strain sequencing project: providing services to taxonomists for standard genome sequencing and annotation.</title>
        <authorList>
            <consortium name="The Broad Institute Genomics Platform"/>
            <consortium name="The Broad Institute Genome Sequencing Center for Infectious Disease"/>
            <person name="Wu L."/>
            <person name="Ma J."/>
        </authorList>
    </citation>
    <scope>NUCLEOTIDE SEQUENCE [LARGE SCALE GENOMIC DNA]</scope>
    <source>
        <strain evidence="9">JCM 17591</strain>
    </source>
</reference>
<dbReference type="InterPro" id="IPR047594">
    <property type="entry name" value="MoaC_bact/euk"/>
</dbReference>
<dbReference type="Gene3D" id="3.30.70.640">
    <property type="entry name" value="Molybdopterin cofactor biosynthesis C (MoaC) domain"/>
    <property type="match status" value="1"/>
</dbReference>
<dbReference type="PANTHER" id="PTHR22960:SF29">
    <property type="entry name" value="CYCLIC PYRANOPTERIN MONOPHOSPHATE SYNTHASE"/>
    <property type="match status" value="1"/>
</dbReference>
<dbReference type="InterPro" id="IPR050105">
    <property type="entry name" value="MoCo_biosynth_MoaA/MoaC"/>
</dbReference>